<keyword evidence="13" id="KW-0040">ANK repeat</keyword>
<dbReference type="Pfam" id="PF00027">
    <property type="entry name" value="cNMP_binding"/>
    <property type="match status" value="1"/>
</dbReference>
<feature type="transmembrane region" description="Helical" evidence="14">
    <location>
        <begin position="135"/>
        <end position="155"/>
    </location>
</feature>
<keyword evidence="12 14" id="KW-0407">Ion channel</keyword>
<evidence type="ECO:0000256" key="8">
    <source>
        <dbReference type="ARBA" id="ARBA00022958"/>
    </source>
</evidence>
<dbReference type="GO" id="GO:0005249">
    <property type="term" value="F:voltage-gated potassium channel activity"/>
    <property type="evidence" value="ECO:0007669"/>
    <property type="project" value="UniProtKB-UniRule"/>
</dbReference>
<dbReference type="FunFam" id="2.60.120.10:FF:000074">
    <property type="entry name" value="Potassium channel KAT2"/>
    <property type="match status" value="1"/>
</dbReference>
<keyword evidence="5 14" id="KW-0812">Transmembrane</keyword>
<comment type="subcellular location">
    <subcellularLocation>
        <location evidence="1 14">Membrane</location>
        <topology evidence="1 14">Multi-pass membrane protein</topology>
    </subcellularLocation>
</comment>
<dbReference type="SUPFAM" id="SSF48403">
    <property type="entry name" value="Ankyrin repeat"/>
    <property type="match status" value="1"/>
</dbReference>
<comment type="domain">
    <text evidence="14">The segment S4 is probably the voltage-sensor and is characterized by a series of positively charged amino acids. The pore-forming region H5 is enclosed by the transmembrane segments S5 and S6 in the Shaker-type (1P/6TM) and contains the GYGD signature motif which seems to be involved in potassium selectivity.</text>
</comment>
<evidence type="ECO:0000256" key="10">
    <source>
        <dbReference type="ARBA" id="ARBA00023065"/>
    </source>
</evidence>
<keyword evidence="18" id="KW-1185">Reference proteome</keyword>
<feature type="transmembrane region" description="Helical" evidence="14">
    <location>
        <begin position="64"/>
        <end position="84"/>
    </location>
</feature>
<keyword evidence="11 14" id="KW-0472">Membrane</keyword>
<evidence type="ECO:0000256" key="3">
    <source>
        <dbReference type="ARBA" id="ARBA00022448"/>
    </source>
</evidence>
<dbReference type="EMBL" id="JAVXUP010000090">
    <property type="protein sequence ID" value="KAK3038740.1"/>
    <property type="molecule type" value="Genomic_DNA"/>
</dbReference>
<dbReference type="Proteomes" id="UP001188597">
    <property type="component" value="Unassembled WGS sequence"/>
</dbReference>
<dbReference type="PANTHER" id="PTHR45743">
    <property type="entry name" value="POTASSIUM CHANNEL AKT1"/>
    <property type="match status" value="1"/>
</dbReference>
<accession>A0AA88XAM6</accession>
<keyword evidence="6 14" id="KW-0631">Potassium channel</keyword>
<keyword evidence="4 14" id="KW-0633">Potassium transport</keyword>
<evidence type="ECO:0000256" key="13">
    <source>
        <dbReference type="PROSITE-ProRule" id="PRU00023"/>
    </source>
</evidence>
<dbReference type="PROSITE" id="PS50088">
    <property type="entry name" value="ANK_REPEAT"/>
    <property type="match status" value="1"/>
</dbReference>
<dbReference type="InterPro" id="IPR036770">
    <property type="entry name" value="Ankyrin_rpt-contain_sf"/>
</dbReference>
<feature type="domain" description="Cyclic nucleotide-binding" evidence="15">
    <location>
        <begin position="386"/>
        <end position="509"/>
    </location>
</feature>
<dbReference type="PROSITE" id="PS50297">
    <property type="entry name" value="ANK_REP_REGION"/>
    <property type="match status" value="1"/>
</dbReference>
<dbReference type="Gene3D" id="1.25.40.20">
    <property type="entry name" value="Ankyrin repeat-containing domain"/>
    <property type="match status" value="1"/>
</dbReference>
<dbReference type="PANTHER" id="PTHR45743:SF6">
    <property type="entry name" value="POTASSIUM CHANNEL KAT2"/>
    <property type="match status" value="1"/>
</dbReference>
<evidence type="ECO:0000313" key="17">
    <source>
        <dbReference type="EMBL" id="KAK3038740.1"/>
    </source>
</evidence>
<feature type="transmembrane region" description="Helical" evidence="14">
    <location>
        <begin position="96"/>
        <end position="115"/>
    </location>
</feature>
<dbReference type="SUPFAM" id="SSF51206">
    <property type="entry name" value="cAMP-binding domain-like"/>
    <property type="match status" value="1"/>
</dbReference>
<evidence type="ECO:0000256" key="2">
    <source>
        <dbReference type="ARBA" id="ARBA00007929"/>
    </source>
</evidence>
<sequence length="806" mass="91779">MSLSGTKNFLQRFCFDDFQTNTGSDSGFFSSDLLPSLGASINRATKLRNYIVSPFNPRYRAWEMFLVVLVIYSAWICPFEFAFLTYKQDALFIFDNIVNGFFAIDIVLTFFVAYLDSRSYLLVDDPKKIAIRYMSTWFIFDVCSTAPFQPISLLFTDHSKGLGFKVLNMLRLWRLRRVSHLFARLEKDIRFNYFWTRCTKLISVRPNKFISKVTLFAVHCAGCLNYLIADRYPDPKRTWIGAVYPNFKEESLWDRYITAMYWSIVTLSTTGYGDLHAENPREMLFYIFYMLFNLGLTSYLIGNMTNLVVHWTGRTRKFRDTVRAASEFTRRNQLPSHIEDQILSHICLNFKTEGLKHKETLSSLPKAIRSSIAQHLFFPIVQNVHLFHGVSYDFLFQLVSEMEAEYFPPKENVILQNEAPTDLYIIVSGAVNKETAEKQCIISHVQVLGRAIAGDMFGEIGVLCPRPQPFTVRTTEISQILHLNRTTLMNIIKSNAEDGRIIINNLYLKMRALESFGVTDQHKDPDLLLSEWLDGGPKGDSCSHAGHQESSYGDSFIQEPRDVNFFNSEALEKEKPGNTCIINTSGRDVSSPAEDGQTALHNAACKGQPDMVKNSLEEEADINKPDARGWTPKALSVQQGNKSICNFLQCHENRRILDEHKIEFPWPGTVDNTRSGQLEPTRKRMLSCADSHLRKSTVLGSSNSSCPSDTKVSRLCRRRVTIHLKFQNENAGQKQMGKLILLPDSLEELMRIAGPCGTAGQKFGGYNLAKVVNSENAEIDDLGVIRDGDHLFVIPNECEIKYCNEL</sequence>
<proteinExistence type="inferred from homology"/>
<dbReference type="InterPro" id="IPR018490">
    <property type="entry name" value="cNMP-bd_dom_sf"/>
</dbReference>
<feature type="domain" description="KHA" evidence="16">
    <location>
        <begin position="719"/>
        <end position="806"/>
    </location>
</feature>
<dbReference type="SUPFAM" id="SSF81324">
    <property type="entry name" value="Voltage-gated potassium channels"/>
    <property type="match status" value="1"/>
</dbReference>
<dbReference type="InterPro" id="IPR000595">
    <property type="entry name" value="cNMP-bd_dom"/>
</dbReference>
<dbReference type="SMART" id="SM00100">
    <property type="entry name" value="cNMP"/>
    <property type="match status" value="1"/>
</dbReference>
<keyword evidence="7 14" id="KW-0851">Voltage-gated channel</keyword>
<dbReference type="PROSITE" id="PS50042">
    <property type="entry name" value="CNMP_BINDING_3"/>
    <property type="match status" value="1"/>
</dbReference>
<organism evidence="17 18">
    <name type="scientific">Escallonia herrerae</name>
    <dbReference type="NCBI Taxonomy" id="1293975"/>
    <lineage>
        <taxon>Eukaryota</taxon>
        <taxon>Viridiplantae</taxon>
        <taxon>Streptophyta</taxon>
        <taxon>Embryophyta</taxon>
        <taxon>Tracheophyta</taxon>
        <taxon>Spermatophyta</taxon>
        <taxon>Magnoliopsida</taxon>
        <taxon>eudicotyledons</taxon>
        <taxon>Gunneridae</taxon>
        <taxon>Pentapetalae</taxon>
        <taxon>asterids</taxon>
        <taxon>campanulids</taxon>
        <taxon>Escalloniales</taxon>
        <taxon>Escalloniaceae</taxon>
        <taxon>Escallonia</taxon>
    </lineage>
</organism>
<evidence type="ECO:0000256" key="1">
    <source>
        <dbReference type="ARBA" id="ARBA00004141"/>
    </source>
</evidence>
<name>A0AA88XAM6_9ASTE</name>
<comment type="domain">
    <text evidence="14">The KHA domain (rich in hydrophobic and acidic residues) present in the C-terminal part is likely to be important for tetramerization.</text>
</comment>
<dbReference type="SMART" id="SM00248">
    <property type="entry name" value="ANK"/>
    <property type="match status" value="2"/>
</dbReference>
<keyword evidence="10 14" id="KW-0406">Ion transport</keyword>
<evidence type="ECO:0000256" key="7">
    <source>
        <dbReference type="ARBA" id="ARBA00022882"/>
    </source>
</evidence>
<dbReference type="InterPro" id="IPR045319">
    <property type="entry name" value="KAT/AKT"/>
</dbReference>
<comment type="caution">
    <text evidence="17">The sequence shown here is derived from an EMBL/GenBank/DDBJ whole genome shotgun (WGS) entry which is preliminary data.</text>
</comment>
<gene>
    <name evidence="17" type="ORF">RJ639_028347</name>
</gene>
<keyword evidence="3 14" id="KW-0813">Transport</keyword>
<evidence type="ECO:0000313" key="18">
    <source>
        <dbReference type="Proteomes" id="UP001188597"/>
    </source>
</evidence>
<dbReference type="FunFam" id="1.10.287.70:FF:000123">
    <property type="entry name" value="Potassium channel KAT3"/>
    <property type="match status" value="1"/>
</dbReference>
<evidence type="ECO:0000256" key="14">
    <source>
        <dbReference type="RuleBase" id="RU369015"/>
    </source>
</evidence>
<dbReference type="InterPro" id="IPR014710">
    <property type="entry name" value="RmlC-like_jellyroll"/>
</dbReference>
<dbReference type="Gene3D" id="1.10.287.70">
    <property type="match status" value="1"/>
</dbReference>
<comment type="similarity">
    <text evidence="2 14">Belongs to the potassium channel family. Plant (TC 1.A.1.4) subfamily.</text>
</comment>
<dbReference type="InterPro" id="IPR003938">
    <property type="entry name" value="K_chnl_volt-dep_EAG/ELK/ERG"/>
</dbReference>
<evidence type="ECO:0000256" key="9">
    <source>
        <dbReference type="ARBA" id="ARBA00022989"/>
    </source>
</evidence>
<comment type="subunit">
    <text evidence="14">The potassium channel is composed of a homo- or heterotetrameric complex of pore-forming subunits.</text>
</comment>
<dbReference type="Gene3D" id="2.60.120.10">
    <property type="entry name" value="Jelly Rolls"/>
    <property type="match status" value="1"/>
</dbReference>
<dbReference type="InterPro" id="IPR002110">
    <property type="entry name" value="Ankyrin_rpt"/>
</dbReference>
<evidence type="ECO:0000256" key="4">
    <source>
        <dbReference type="ARBA" id="ARBA00022538"/>
    </source>
</evidence>
<dbReference type="Pfam" id="PF12796">
    <property type="entry name" value="Ank_2"/>
    <property type="match status" value="1"/>
</dbReference>
<keyword evidence="8 14" id="KW-0630">Potassium</keyword>
<evidence type="ECO:0000256" key="11">
    <source>
        <dbReference type="ARBA" id="ARBA00023136"/>
    </source>
</evidence>
<evidence type="ECO:0000259" key="16">
    <source>
        <dbReference type="PROSITE" id="PS51490"/>
    </source>
</evidence>
<evidence type="ECO:0000256" key="6">
    <source>
        <dbReference type="ARBA" id="ARBA00022826"/>
    </source>
</evidence>
<dbReference type="AlphaFoldDB" id="A0AA88XAM6"/>
<comment type="caution">
    <text evidence="14">Lacks conserved residue(s) required for the propagation of feature annotation.</text>
</comment>
<comment type="function">
    <text evidence="14">Potassium channel.</text>
</comment>
<protein>
    <recommendedName>
        <fullName evidence="14">Potassium channel</fullName>
    </recommendedName>
</protein>
<evidence type="ECO:0000256" key="12">
    <source>
        <dbReference type="ARBA" id="ARBA00023303"/>
    </source>
</evidence>
<keyword evidence="9 14" id="KW-1133">Transmembrane helix</keyword>
<dbReference type="InterPro" id="IPR005821">
    <property type="entry name" value="Ion_trans_dom"/>
</dbReference>
<dbReference type="InterPro" id="IPR021789">
    <property type="entry name" value="KHA_dom"/>
</dbReference>
<dbReference type="Pfam" id="PF00520">
    <property type="entry name" value="Ion_trans"/>
    <property type="match status" value="1"/>
</dbReference>
<dbReference type="GO" id="GO:0034702">
    <property type="term" value="C:monoatomic ion channel complex"/>
    <property type="evidence" value="ECO:0007669"/>
    <property type="project" value="UniProtKB-KW"/>
</dbReference>
<feature type="repeat" description="ANK" evidence="13">
    <location>
        <begin position="595"/>
        <end position="627"/>
    </location>
</feature>
<feature type="transmembrane region" description="Helical" evidence="14">
    <location>
        <begin position="283"/>
        <end position="309"/>
    </location>
</feature>
<dbReference type="Pfam" id="PF11834">
    <property type="entry name" value="KHA"/>
    <property type="match status" value="1"/>
</dbReference>
<reference evidence="17" key="1">
    <citation type="submission" date="2022-12" db="EMBL/GenBank/DDBJ databases">
        <title>Draft genome assemblies for two species of Escallonia (Escalloniales).</title>
        <authorList>
            <person name="Chanderbali A."/>
            <person name="Dervinis C."/>
            <person name="Anghel I."/>
            <person name="Soltis D."/>
            <person name="Soltis P."/>
            <person name="Zapata F."/>
        </authorList>
    </citation>
    <scope>NUCLEOTIDE SEQUENCE</scope>
    <source>
        <strain evidence="17">UCBG64.0493</strain>
        <tissue evidence="17">Leaf</tissue>
    </source>
</reference>
<dbReference type="PRINTS" id="PR01463">
    <property type="entry name" value="EAGCHANLFMLY"/>
</dbReference>
<evidence type="ECO:0000259" key="15">
    <source>
        <dbReference type="PROSITE" id="PS50042"/>
    </source>
</evidence>
<dbReference type="PROSITE" id="PS51490">
    <property type="entry name" value="KHA"/>
    <property type="match status" value="1"/>
</dbReference>
<evidence type="ECO:0000256" key="5">
    <source>
        <dbReference type="ARBA" id="ARBA00022692"/>
    </source>
</evidence>
<dbReference type="CDD" id="cd00038">
    <property type="entry name" value="CAP_ED"/>
    <property type="match status" value="1"/>
</dbReference>